<dbReference type="Proteomes" id="UP000249239">
    <property type="component" value="Unassembled WGS sequence"/>
</dbReference>
<keyword evidence="1" id="KW-1133">Transmembrane helix</keyword>
<dbReference type="InterPro" id="IPR027463">
    <property type="entry name" value="AcrB_DN_DC_subdom"/>
</dbReference>
<dbReference type="SUPFAM" id="SSF82714">
    <property type="entry name" value="Multidrug efflux transporter AcrB TolC docking domain, DN and DC subdomains"/>
    <property type="match status" value="2"/>
</dbReference>
<dbReference type="SUPFAM" id="SSF82693">
    <property type="entry name" value="Multidrug efflux transporter AcrB pore domain, PN1, PN2, PC1 and PC2 subdomains"/>
    <property type="match status" value="3"/>
</dbReference>
<feature type="transmembrane region" description="Helical" evidence="1">
    <location>
        <begin position="929"/>
        <end position="949"/>
    </location>
</feature>
<dbReference type="Gene3D" id="1.20.1640.10">
    <property type="entry name" value="Multidrug efflux transporter AcrB transmembrane domain"/>
    <property type="match status" value="2"/>
</dbReference>
<dbReference type="Gene3D" id="3.30.70.1430">
    <property type="entry name" value="Multidrug efflux transporter AcrB pore domain"/>
    <property type="match status" value="2"/>
</dbReference>
<keyword evidence="1" id="KW-0472">Membrane</keyword>
<accession>A0A2W7N0Q5</accession>
<reference evidence="2 3" key="1">
    <citation type="submission" date="2018-06" db="EMBL/GenBank/DDBJ databases">
        <title>Genomic Encyclopedia of Archaeal and Bacterial Type Strains, Phase II (KMG-II): from individual species to whole genera.</title>
        <authorList>
            <person name="Goeker M."/>
        </authorList>
    </citation>
    <scope>NUCLEOTIDE SEQUENCE [LARGE SCALE GENOMIC DNA]</scope>
    <source>
        <strain evidence="2 3">DSM 6779</strain>
    </source>
</reference>
<dbReference type="PRINTS" id="PR00702">
    <property type="entry name" value="ACRIFLAVINRP"/>
</dbReference>
<dbReference type="GO" id="GO:0005886">
    <property type="term" value="C:plasma membrane"/>
    <property type="evidence" value="ECO:0007669"/>
    <property type="project" value="TreeGrafter"/>
</dbReference>
<dbReference type="OrthoDB" id="9798415at2"/>
<feature type="transmembrane region" description="Helical" evidence="1">
    <location>
        <begin position="433"/>
        <end position="453"/>
    </location>
</feature>
<feature type="transmembrane region" description="Helical" evidence="1">
    <location>
        <begin position="956"/>
        <end position="976"/>
    </location>
</feature>
<feature type="transmembrane region" description="Helical" evidence="1">
    <location>
        <begin position="584"/>
        <end position="604"/>
    </location>
</feature>
<feature type="transmembrane region" description="Helical" evidence="1">
    <location>
        <begin position="465"/>
        <end position="491"/>
    </location>
</feature>
<dbReference type="AlphaFoldDB" id="A0A2W7N0Q5"/>
<dbReference type="InterPro" id="IPR001036">
    <property type="entry name" value="Acrflvin-R"/>
</dbReference>
<dbReference type="EMBL" id="QKZK01000023">
    <property type="protein sequence ID" value="PZX13708.1"/>
    <property type="molecule type" value="Genomic_DNA"/>
</dbReference>
<name>A0A2W7N0Q5_9BACT</name>
<dbReference type="Gene3D" id="3.30.70.1440">
    <property type="entry name" value="Multidrug efflux transporter AcrB pore domain"/>
    <property type="match status" value="1"/>
</dbReference>
<proteinExistence type="predicted"/>
<sequence>METNHKEFKPTSWAIDNKTSIYVLTLILIIFGMVSYTRIAKEQFPEIVIPTIIVNTIYPGTSPQDMENLITRPLEKNIKSINGIKEIRSNSIQDMSSIIIEFQTDVDKADAKQKVKDAVDKTKSDLPTDLDQDPSVMEIDMSEIPIMYLNMSGDYPLDQLKVFADEAQDRIEELPEITRVDIVGALEKEIQVNLDMFKMQAYNLTFSDVDRAIAYENMTISGGSINLQGMSRNIRVVGEFKDVETLRNLVVGASGGGLVYLKDVAEVKAGFKEQDSFARLNGQNVITLNVVKKSGENLLDASDGIKKILDNLKEHKVPKDVTITISGDQSKYTRTTLADLNNTIIIGFVLVTIVLMFFMGVTNAFFVAVSVPLSMALAYIVMPGIDFTLNMLVMFSFIFALGIVVDDAIVVIENTHRIFMKGNMTIVQAAKQAAGEVFVPILAGTLTTLAPFFPLAFWPGVVGEFMFYIPVTIIITLFASLVVAYIINPVFAVQFMKRDESVGHLPRKKMWRNVGVMLVGVLLAHLAGMTMLGNLVVFFAICYVLHNMYGVKMLDRFQHHYLPHLLDRYEHLLRRLLWKRRPGILLWSMVGLFFLSVVLFGMFAPPVVFFPDNEPNTVNVYIKMPVGTDVNVTDSVTCEVESRVMAVLGKNNPIVESVVSNVALGASADIFDSGTKTSHKAKVTVNFVEFGERNGENTNDYMEKVREAVRGIAGAEINVEKEANGPPTGKPINLEVSSDDLDVLMETSNRLIAYLDSLNILGADKFKTDFESTKPEVIIDLDRVRANREGISTGQVGSDIRAAVYGKESSKFREGEEQHPIMVRFLKDQRENIDRLVNLHITYRDMNTGILRSIPLSAVAKIHYENSVGAITRLNLKRVITVNANVITGFTANEVIAVMKKAIPSFHKPNDVTINITGEQEDQKESSDFLSLAMLLALCLIVFILIAQFNSISKPVIIISAVFFSLIGVLIGFTATQMPFSIIMTGMGLVALAGIVVRNGILLVEFTDVLLSEGLRPREAMVQAAKARITPVLLTAATTILGLIPLAIGFNIDFVGLFTHFNPHIFFGGDNVSFFGPLSWTIVFGLTVTTFLTLLMVPSMYHIIYAYKIWQKRLIHRLRFRKG</sequence>
<dbReference type="PANTHER" id="PTHR32063:SF24">
    <property type="entry name" value="CATION EFFLUX SYSTEM (ACRB_ACRD_ACRF FAMILY)"/>
    <property type="match status" value="1"/>
</dbReference>
<comment type="caution">
    <text evidence="2">The sequence shown here is derived from an EMBL/GenBank/DDBJ whole genome shotgun (WGS) entry which is preliminary data.</text>
</comment>
<dbReference type="Gene3D" id="3.30.70.1320">
    <property type="entry name" value="Multidrug efflux transporter AcrB pore domain like"/>
    <property type="match status" value="1"/>
</dbReference>
<evidence type="ECO:0000313" key="3">
    <source>
        <dbReference type="Proteomes" id="UP000249239"/>
    </source>
</evidence>
<dbReference type="GO" id="GO:0042910">
    <property type="term" value="F:xenobiotic transmembrane transporter activity"/>
    <property type="evidence" value="ECO:0007669"/>
    <property type="project" value="TreeGrafter"/>
</dbReference>
<protein>
    <submittedName>
        <fullName evidence="2">Multidrug efflux pump subunit AcrB</fullName>
    </submittedName>
</protein>
<evidence type="ECO:0000313" key="2">
    <source>
        <dbReference type="EMBL" id="PZX13708.1"/>
    </source>
</evidence>
<keyword evidence="3" id="KW-1185">Reference proteome</keyword>
<dbReference type="Gene3D" id="3.30.2090.10">
    <property type="entry name" value="Multidrug efflux transporter AcrB TolC docking domain, DN and DC subdomains"/>
    <property type="match status" value="2"/>
</dbReference>
<feature type="transmembrane region" description="Helical" evidence="1">
    <location>
        <begin position="982"/>
        <end position="1011"/>
    </location>
</feature>
<feature type="transmembrane region" description="Helical" evidence="1">
    <location>
        <begin position="1032"/>
        <end position="1058"/>
    </location>
</feature>
<feature type="transmembrane region" description="Helical" evidence="1">
    <location>
        <begin position="535"/>
        <end position="551"/>
    </location>
</feature>
<dbReference type="SUPFAM" id="SSF82866">
    <property type="entry name" value="Multidrug efflux transporter AcrB transmembrane domain"/>
    <property type="match status" value="2"/>
</dbReference>
<dbReference type="Pfam" id="PF00873">
    <property type="entry name" value="ACR_tran"/>
    <property type="match status" value="1"/>
</dbReference>
<evidence type="ECO:0000256" key="1">
    <source>
        <dbReference type="SAM" id="Phobius"/>
    </source>
</evidence>
<keyword evidence="1" id="KW-0812">Transmembrane</keyword>
<feature type="transmembrane region" description="Helical" evidence="1">
    <location>
        <begin position="391"/>
        <end position="412"/>
    </location>
</feature>
<organism evidence="2 3">
    <name type="scientific">Breznakibacter xylanolyticus</name>
    <dbReference type="NCBI Taxonomy" id="990"/>
    <lineage>
        <taxon>Bacteria</taxon>
        <taxon>Pseudomonadati</taxon>
        <taxon>Bacteroidota</taxon>
        <taxon>Bacteroidia</taxon>
        <taxon>Marinilabiliales</taxon>
        <taxon>Marinilabiliaceae</taxon>
        <taxon>Breznakibacter</taxon>
    </lineage>
</organism>
<gene>
    <name evidence="2" type="ORF">LX69_02566</name>
</gene>
<feature type="transmembrane region" description="Helical" evidence="1">
    <location>
        <begin position="1078"/>
        <end position="1107"/>
    </location>
</feature>
<dbReference type="PANTHER" id="PTHR32063">
    <property type="match status" value="1"/>
</dbReference>
<feature type="transmembrane region" description="Helical" evidence="1">
    <location>
        <begin position="21"/>
        <end position="39"/>
    </location>
</feature>
<dbReference type="RefSeq" id="WP_111446411.1">
    <property type="nucleotide sequence ID" value="NZ_QKZK01000023.1"/>
</dbReference>
<feature type="transmembrane region" description="Helical" evidence="1">
    <location>
        <begin position="511"/>
        <end position="529"/>
    </location>
</feature>
<feature type="transmembrane region" description="Helical" evidence="1">
    <location>
        <begin position="365"/>
        <end position="385"/>
    </location>
</feature>
<feature type="transmembrane region" description="Helical" evidence="1">
    <location>
        <begin position="340"/>
        <end position="358"/>
    </location>
</feature>